<keyword evidence="1" id="KW-0812">Transmembrane</keyword>
<evidence type="ECO:0008006" key="4">
    <source>
        <dbReference type="Google" id="ProtNLM"/>
    </source>
</evidence>
<comment type="caution">
    <text evidence="2">The sequence shown here is derived from an EMBL/GenBank/DDBJ whole genome shotgun (WGS) entry which is preliminary data.</text>
</comment>
<feature type="transmembrane region" description="Helical" evidence="1">
    <location>
        <begin position="294"/>
        <end position="310"/>
    </location>
</feature>
<evidence type="ECO:0000313" key="2">
    <source>
        <dbReference type="EMBL" id="NMB91665.1"/>
    </source>
</evidence>
<feature type="transmembrane region" description="Helical" evidence="1">
    <location>
        <begin position="345"/>
        <end position="363"/>
    </location>
</feature>
<feature type="transmembrane region" description="Helical" evidence="1">
    <location>
        <begin position="151"/>
        <end position="169"/>
    </location>
</feature>
<sequence length="378" mass="44047">MKSLMKDVKKLDFLFKVGLVLCVFLSSSYLKYRVLDEAGGDFSTYKKAVRDFIAGKNIYKDTVESYEPGSNEEHGYAYFPTMLYIYTPLYKLSLATHYPLQRVWKASVFIADIGVGLMILKILWKKNYWASLAGVAFWWLNPFLIIRKSGVYTEPFGVFFILLALYYLEKDDVKSGIFYAISFSFKSFPIILLPLFLIKSKNKLKFLLGAAAFALIISIPFMRSVQDFIWYLQGAFFVHGAREPQGRPLLFFITYYTSVPLFSLAIANIYRYACIILGWISTSYLILKKKIQDKYILSMISFIIFYLFTPVLTRTYMLWFIPIYTIGMFNVFERKKEGFAGKNKIYFFLSLIAFYVFYAWYLSLWSKGLRIKGNVVSL</sequence>
<protein>
    <recommendedName>
        <fullName evidence="4">DUF2029 domain-containing protein</fullName>
    </recommendedName>
</protein>
<keyword evidence="1" id="KW-1133">Transmembrane helix</keyword>
<proteinExistence type="predicted"/>
<dbReference type="Proteomes" id="UP000590542">
    <property type="component" value="Unassembled WGS sequence"/>
</dbReference>
<evidence type="ECO:0000313" key="3">
    <source>
        <dbReference type="Proteomes" id="UP000590542"/>
    </source>
</evidence>
<feature type="transmembrane region" description="Helical" evidence="1">
    <location>
        <begin position="128"/>
        <end position="146"/>
    </location>
</feature>
<feature type="transmembrane region" description="Helical" evidence="1">
    <location>
        <begin position="175"/>
        <end position="197"/>
    </location>
</feature>
<name>A0A7X9E728_UNCKA</name>
<feature type="transmembrane region" description="Helical" evidence="1">
    <location>
        <begin position="12"/>
        <end position="30"/>
    </location>
</feature>
<evidence type="ECO:0000256" key="1">
    <source>
        <dbReference type="SAM" id="Phobius"/>
    </source>
</evidence>
<feature type="transmembrane region" description="Helical" evidence="1">
    <location>
        <begin position="104"/>
        <end position="122"/>
    </location>
</feature>
<feature type="transmembrane region" description="Helical" evidence="1">
    <location>
        <begin position="204"/>
        <end position="222"/>
    </location>
</feature>
<keyword evidence="1" id="KW-0472">Membrane</keyword>
<organism evidence="2 3">
    <name type="scientific">candidate division WWE3 bacterium</name>
    <dbReference type="NCBI Taxonomy" id="2053526"/>
    <lineage>
        <taxon>Bacteria</taxon>
        <taxon>Katanobacteria</taxon>
    </lineage>
</organism>
<feature type="transmembrane region" description="Helical" evidence="1">
    <location>
        <begin position="75"/>
        <end position="92"/>
    </location>
</feature>
<feature type="transmembrane region" description="Helical" evidence="1">
    <location>
        <begin position="316"/>
        <end position="333"/>
    </location>
</feature>
<dbReference type="EMBL" id="JAAZNV010000007">
    <property type="protein sequence ID" value="NMB91665.1"/>
    <property type="molecule type" value="Genomic_DNA"/>
</dbReference>
<dbReference type="AlphaFoldDB" id="A0A7X9E728"/>
<reference evidence="2 3" key="1">
    <citation type="journal article" date="2020" name="Biotechnol. Biofuels">
        <title>New insights from the biogas microbiome by comprehensive genome-resolved metagenomics of nearly 1600 species originating from multiple anaerobic digesters.</title>
        <authorList>
            <person name="Campanaro S."/>
            <person name="Treu L."/>
            <person name="Rodriguez-R L.M."/>
            <person name="Kovalovszki A."/>
            <person name="Ziels R.M."/>
            <person name="Maus I."/>
            <person name="Zhu X."/>
            <person name="Kougias P.G."/>
            <person name="Basile A."/>
            <person name="Luo G."/>
            <person name="Schluter A."/>
            <person name="Konstantinidis K.T."/>
            <person name="Angelidaki I."/>
        </authorList>
    </citation>
    <scope>NUCLEOTIDE SEQUENCE [LARGE SCALE GENOMIC DNA]</scope>
    <source>
        <strain evidence="2">AS27yjCOA_202</strain>
    </source>
</reference>
<accession>A0A7X9E728</accession>
<gene>
    <name evidence="2" type="ORF">GYA37_02345</name>
</gene>